<evidence type="ECO:0000313" key="9">
    <source>
        <dbReference type="Proteomes" id="UP000762676"/>
    </source>
</evidence>
<dbReference type="Gene3D" id="1.20.1070.10">
    <property type="entry name" value="Rhodopsin 7-helix transmembrane proteins"/>
    <property type="match status" value="1"/>
</dbReference>
<feature type="transmembrane region" description="Helical" evidence="6">
    <location>
        <begin position="232"/>
        <end position="254"/>
    </location>
</feature>
<keyword evidence="2 6" id="KW-0812">Transmembrane</keyword>
<sequence length="386" mass="42861">MLSGNSSSSASNMISSPSTSPSSSVSSSAAVYLSPPSSTSDIPAWLLSTLMEYISYAVILVGVFGIPGNILIIRTYTKIGFSDSINISYCALGVSDIFCIIFITWNAICFMPVFAESNLPIVASEIVIPTGGITSVIFIDTTAWITAFVSLERCLCVVFPLKVKNIVTPTRTIVIIVSIFTLTSIPFASIMYYLYTLEVRFDTERNATILGVRYRKSPTAVSVHNFNQVYKLVVMTLLPYTTILMCSVFLAVYLNRSVSWRFQNSGNVTNSNSLNIERKKRHRENTKEIRVAKTVLSIATAFLILGAVGCLRLLVSIIWPQFRPLGHYGETFRLVGRVGFLFSLSNSSVNFVIYYTMGTKFRQTVNDMFKSKTKWNDVSRKPLPRG</sequence>
<evidence type="ECO:0000256" key="1">
    <source>
        <dbReference type="ARBA" id="ARBA00004370"/>
    </source>
</evidence>
<dbReference type="PRINTS" id="PR00237">
    <property type="entry name" value="GPCRRHODOPSN"/>
</dbReference>
<dbReference type="Proteomes" id="UP000762676">
    <property type="component" value="Unassembled WGS sequence"/>
</dbReference>
<dbReference type="EMBL" id="BMAT01008107">
    <property type="protein sequence ID" value="GFR78147.1"/>
    <property type="molecule type" value="Genomic_DNA"/>
</dbReference>
<feature type="transmembrane region" description="Helical" evidence="6">
    <location>
        <begin position="172"/>
        <end position="195"/>
    </location>
</feature>
<proteinExistence type="predicted"/>
<dbReference type="PROSITE" id="PS50262">
    <property type="entry name" value="G_PROTEIN_RECEP_F1_2"/>
    <property type="match status" value="1"/>
</dbReference>
<dbReference type="SUPFAM" id="SSF81321">
    <property type="entry name" value="Family A G protein-coupled receptor-like"/>
    <property type="match status" value="1"/>
</dbReference>
<feature type="transmembrane region" description="Helical" evidence="6">
    <location>
        <begin position="334"/>
        <end position="355"/>
    </location>
</feature>
<comment type="subcellular location">
    <subcellularLocation>
        <location evidence="1">Membrane</location>
    </subcellularLocation>
</comment>
<dbReference type="PANTHER" id="PTHR46641">
    <property type="entry name" value="FMRFAMIDE RECEPTOR-RELATED"/>
    <property type="match status" value="1"/>
</dbReference>
<keyword evidence="9" id="KW-1185">Reference proteome</keyword>
<dbReference type="PANTHER" id="PTHR46641:SF18">
    <property type="entry name" value="G-PROTEIN COUPLED RECEPTORS FAMILY 1 PROFILE DOMAIN-CONTAINING PROTEIN"/>
    <property type="match status" value="1"/>
</dbReference>
<evidence type="ECO:0000313" key="8">
    <source>
        <dbReference type="EMBL" id="GFR78147.1"/>
    </source>
</evidence>
<dbReference type="InterPro" id="IPR000276">
    <property type="entry name" value="GPCR_Rhodpsn"/>
</dbReference>
<feature type="transmembrane region" description="Helical" evidence="6">
    <location>
        <begin position="53"/>
        <end position="77"/>
    </location>
</feature>
<dbReference type="InterPro" id="IPR019427">
    <property type="entry name" value="7TM_GPCR_serpentine_rcpt_Srw"/>
</dbReference>
<dbReference type="InterPro" id="IPR017452">
    <property type="entry name" value="GPCR_Rhodpsn_7TM"/>
</dbReference>
<dbReference type="AlphaFoldDB" id="A0AAV4FXR8"/>
<evidence type="ECO:0000256" key="4">
    <source>
        <dbReference type="ARBA" id="ARBA00023136"/>
    </source>
</evidence>
<evidence type="ECO:0000256" key="5">
    <source>
        <dbReference type="SAM" id="MobiDB-lite"/>
    </source>
</evidence>
<evidence type="ECO:0000256" key="2">
    <source>
        <dbReference type="ARBA" id="ARBA00022692"/>
    </source>
</evidence>
<feature type="transmembrane region" description="Helical" evidence="6">
    <location>
        <begin position="291"/>
        <end position="314"/>
    </location>
</feature>
<protein>
    <submittedName>
        <fullName evidence="8">Chemosensory receptor B</fullName>
    </submittedName>
</protein>
<evidence type="ECO:0000256" key="3">
    <source>
        <dbReference type="ARBA" id="ARBA00022989"/>
    </source>
</evidence>
<evidence type="ECO:0000256" key="6">
    <source>
        <dbReference type="SAM" id="Phobius"/>
    </source>
</evidence>
<evidence type="ECO:0000259" key="7">
    <source>
        <dbReference type="PROSITE" id="PS50262"/>
    </source>
</evidence>
<comment type="caution">
    <text evidence="8">The sequence shown here is derived from an EMBL/GenBank/DDBJ whole genome shotgun (WGS) entry which is preliminary data.</text>
</comment>
<name>A0AAV4FXR8_9GAST</name>
<feature type="transmembrane region" description="Helical" evidence="6">
    <location>
        <begin position="89"/>
        <end position="114"/>
    </location>
</feature>
<dbReference type="GO" id="GO:0008528">
    <property type="term" value="F:G protein-coupled peptide receptor activity"/>
    <property type="evidence" value="ECO:0007669"/>
    <property type="project" value="InterPro"/>
</dbReference>
<reference evidence="8 9" key="1">
    <citation type="journal article" date="2021" name="Elife">
        <title>Chloroplast acquisition without the gene transfer in kleptoplastic sea slugs, Plakobranchus ocellatus.</title>
        <authorList>
            <person name="Maeda T."/>
            <person name="Takahashi S."/>
            <person name="Yoshida T."/>
            <person name="Shimamura S."/>
            <person name="Takaki Y."/>
            <person name="Nagai Y."/>
            <person name="Toyoda A."/>
            <person name="Suzuki Y."/>
            <person name="Arimoto A."/>
            <person name="Ishii H."/>
            <person name="Satoh N."/>
            <person name="Nishiyama T."/>
            <person name="Hasebe M."/>
            <person name="Maruyama T."/>
            <person name="Minagawa J."/>
            <person name="Obokata J."/>
            <person name="Shigenobu S."/>
        </authorList>
    </citation>
    <scope>NUCLEOTIDE SEQUENCE [LARGE SCALE GENOMIC DNA]</scope>
</reference>
<keyword evidence="3 6" id="KW-1133">Transmembrane helix</keyword>
<dbReference type="GO" id="GO:0016020">
    <property type="term" value="C:membrane"/>
    <property type="evidence" value="ECO:0007669"/>
    <property type="project" value="UniProtKB-SubCell"/>
</dbReference>
<dbReference type="Pfam" id="PF10324">
    <property type="entry name" value="7TM_GPCR_Srw"/>
    <property type="match status" value="1"/>
</dbReference>
<keyword evidence="4 6" id="KW-0472">Membrane</keyword>
<accession>A0AAV4FXR8</accession>
<feature type="transmembrane region" description="Helical" evidence="6">
    <location>
        <begin position="126"/>
        <end position="151"/>
    </location>
</feature>
<organism evidence="8 9">
    <name type="scientific">Elysia marginata</name>
    <dbReference type="NCBI Taxonomy" id="1093978"/>
    <lineage>
        <taxon>Eukaryota</taxon>
        <taxon>Metazoa</taxon>
        <taxon>Spiralia</taxon>
        <taxon>Lophotrochozoa</taxon>
        <taxon>Mollusca</taxon>
        <taxon>Gastropoda</taxon>
        <taxon>Heterobranchia</taxon>
        <taxon>Euthyneura</taxon>
        <taxon>Panpulmonata</taxon>
        <taxon>Sacoglossa</taxon>
        <taxon>Placobranchoidea</taxon>
        <taxon>Plakobranchidae</taxon>
        <taxon>Elysia</taxon>
    </lineage>
</organism>
<feature type="region of interest" description="Disordered" evidence="5">
    <location>
        <begin position="1"/>
        <end position="25"/>
    </location>
</feature>
<dbReference type="InterPro" id="IPR052954">
    <property type="entry name" value="GPCR-Ligand_Int"/>
</dbReference>
<keyword evidence="8" id="KW-0675">Receptor</keyword>
<feature type="domain" description="G-protein coupled receptors family 1 profile" evidence="7">
    <location>
        <begin position="68"/>
        <end position="354"/>
    </location>
</feature>
<gene>
    <name evidence="8" type="ORF">ElyMa_003988000</name>
</gene>